<keyword evidence="1" id="KW-0808">Transferase</keyword>
<dbReference type="RefSeq" id="XP_015517524.1">
    <property type="nucleotide sequence ID" value="XM_015662038.2"/>
</dbReference>
<dbReference type="AlphaFoldDB" id="A0A6J0BSP6"/>
<keyword evidence="4" id="KW-1185">Reference proteome</keyword>
<dbReference type="OrthoDB" id="41532at2759"/>
<dbReference type="GO" id="GO:0008080">
    <property type="term" value="F:N-acetyltransferase activity"/>
    <property type="evidence" value="ECO:0007669"/>
    <property type="project" value="InterPro"/>
</dbReference>
<feature type="domain" description="N-acetyltransferase" evidence="3">
    <location>
        <begin position="93"/>
        <end position="248"/>
    </location>
</feature>
<dbReference type="Proteomes" id="UP000829291">
    <property type="component" value="Chromosome 4"/>
</dbReference>
<dbReference type="PANTHER" id="PTHR13947:SF37">
    <property type="entry name" value="LD18367P"/>
    <property type="match status" value="1"/>
</dbReference>
<protein>
    <submittedName>
        <fullName evidence="5">Uncharacterized protein LOC107222607</fullName>
    </submittedName>
</protein>
<gene>
    <name evidence="5" type="primary">LOC107222607</name>
</gene>
<evidence type="ECO:0000259" key="3">
    <source>
        <dbReference type="PROSITE" id="PS51186"/>
    </source>
</evidence>
<dbReference type="InParanoid" id="A0A6J0BSP6"/>
<evidence type="ECO:0000256" key="2">
    <source>
        <dbReference type="SAM" id="Phobius"/>
    </source>
</evidence>
<accession>A0A6J0BSP6</accession>
<sequence length="271" mass="31083">MSHIVVIRSYKPSDELKCREIAKDGIMSSLNTAFLGNVFREVTFEMMILCAALMFIFFGVPFTICIMVVPIVIILIYILTYASLVTKSMEVDQEISNIPRIYTSHAFCGFWVAEAFEPYLMTRNPKDVRYSIMTEKQFRESNVDVSSQTKKTVGMIALTKSRRVDKGAWIKRLAVDRHYQRKGIGACLLNVAIQFAIDQRYGSVETVASEYTEGGRELCFNRGFELRQMYHKQIVGSLVTVLMYELTYQIKPLEREIVIPPKSHARSFMCS</sequence>
<dbReference type="GeneID" id="107222607"/>
<keyword evidence="2" id="KW-1133">Transmembrane helix</keyword>
<keyword evidence="2" id="KW-0812">Transmembrane</keyword>
<dbReference type="InterPro" id="IPR016181">
    <property type="entry name" value="Acyl_CoA_acyltransferase"/>
</dbReference>
<dbReference type="InterPro" id="IPR000182">
    <property type="entry name" value="GNAT_dom"/>
</dbReference>
<evidence type="ECO:0000256" key="1">
    <source>
        <dbReference type="ARBA" id="ARBA00022679"/>
    </source>
</evidence>
<dbReference type="InterPro" id="IPR050769">
    <property type="entry name" value="NAT_camello-type"/>
</dbReference>
<dbReference type="CDD" id="cd04301">
    <property type="entry name" value="NAT_SF"/>
    <property type="match status" value="1"/>
</dbReference>
<dbReference type="PANTHER" id="PTHR13947">
    <property type="entry name" value="GNAT FAMILY N-ACETYLTRANSFERASE"/>
    <property type="match status" value="1"/>
</dbReference>
<proteinExistence type="predicted"/>
<evidence type="ECO:0000313" key="5">
    <source>
        <dbReference type="RefSeq" id="XP_015517524.1"/>
    </source>
</evidence>
<name>A0A6J0BSP6_NEOLC</name>
<evidence type="ECO:0000313" key="4">
    <source>
        <dbReference type="Proteomes" id="UP000829291"/>
    </source>
</evidence>
<keyword evidence="2" id="KW-0472">Membrane</keyword>
<dbReference type="Pfam" id="PF00583">
    <property type="entry name" value="Acetyltransf_1"/>
    <property type="match status" value="1"/>
</dbReference>
<organism evidence="5">
    <name type="scientific">Neodiprion lecontei</name>
    <name type="common">Redheaded pine sawfly</name>
    <dbReference type="NCBI Taxonomy" id="441921"/>
    <lineage>
        <taxon>Eukaryota</taxon>
        <taxon>Metazoa</taxon>
        <taxon>Ecdysozoa</taxon>
        <taxon>Arthropoda</taxon>
        <taxon>Hexapoda</taxon>
        <taxon>Insecta</taxon>
        <taxon>Pterygota</taxon>
        <taxon>Neoptera</taxon>
        <taxon>Endopterygota</taxon>
        <taxon>Hymenoptera</taxon>
        <taxon>Tenthredinoidea</taxon>
        <taxon>Diprionidae</taxon>
        <taxon>Diprioninae</taxon>
        <taxon>Neodiprion</taxon>
    </lineage>
</organism>
<reference evidence="5" key="1">
    <citation type="submission" date="2025-08" db="UniProtKB">
        <authorList>
            <consortium name="RefSeq"/>
        </authorList>
    </citation>
    <scope>IDENTIFICATION</scope>
    <source>
        <tissue evidence="5">Thorax and Abdomen</tissue>
    </source>
</reference>
<dbReference type="KEGG" id="nlo:107222607"/>
<dbReference type="PROSITE" id="PS51186">
    <property type="entry name" value="GNAT"/>
    <property type="match status" value="1"/>
</dbReference>
<feature type="transmembrane region" description="Helical" evidence="2">
    <location>
        <begin position="46"/>
        <end position="79"/>
    </location>
</feature>
<dbReference type="Gene3D" id="3.40.630.30">
    <property type="match status" value="1"/>
</dbReference>
<dbReference type="SUPFAM" id="SSF55729">
    <property type="entry name" value="Acyl-CoA N-acyltransferases (Nat)"/>
    <property type="match status" value="1"/>
</dbReference>